<feature type="region of interest" description="Disordered" evidence="1">
    <location>
        <begin position="961"/>
        <end position="980"/>
    </location>
</feature>
<organism evidence="2 3">
    <name type="scientific">Megalurothrips usitatus</name>
    <name type="common">bean blossom thrips</name>
    <dbReference type="NCBI Taxonomy" id="439358"/>
    <lineage>
        <taxon>Eukaryota</taxon>
        <taxon>Metazoa</taxon>
        <taxon>Ecdysozoa</taxon>
        <taxon>Arthropoda</taxon>
        <taxon>Hexapoda</taxon>
        <taxon>Insecta</taxon>
        <taxon>Pterygota</taxon>
        <taxon>Neoptera</taxon>
        <taxon>Paraneoptera</taxon>
        <taxon>Thysanoptera</taxon>
        <taxon>Terebrantia</taxon>
        <taxon>Thripoidea</taxon>
        <taxon>Thripidae</taxon>
        <taxon>Megalurothrips</taxon>
    </lineage>
</organism>
<feature type="compositionally biased region" description="Polar residues" evidence="1">
    <location>
        <begin position="218"/>
        <end position="237"/>
    </location>
</feature>
<dbReference type="CDD" id="cd23767">
    <property type="entry name" value="IQCD"/>
    <property type="match status" value="1"/>
</dbReference>
<dbReference type="Pfam" id="PF16025">
    <property type="entry name" value="CaM_bind"/>
    <property type="match status" value="1"/>
</dbReference>
<dbReference type="AlphaFoldDB" id="A0AAV7XZ52"/>
<dbReference type="EMBL" id="JAPTSV010000001">
    <property type="protein sequence ID" value="KAJ1531831.1"/>
    <property type="molecule type" value="Genomic_DNA"/>
</dbReference>
<feature type="compositionally biased region" description="Polar residues" evidence="1">
    <location>
        <begin position="637"/>
        <end position="652"/>
    </location>
</feature>
<comment type="caution">
    <text evidence="2">The sequence shown here is derived from an EMBL/GenBank/DDBJ whole genome shotgun (WGS) entry which is preliminary data.</text>
</comment>
<evidence type="ECO:0000256" key="1">
    <source>
        <dbReference type="SAM" id="MobiDB-lite"/>
    </source>
</evidence>
<feature type="compositionally biased region" description="Low complexity" evidence="1">
    <location>
        <begin position="964"/>
        <end position="977"/>
    </location>
</feature>
<sequence>MAGSPGSLKNALEDWMEQNISSEYTSCIRINGKPILPPLMSEQRRMEMRRLRELAIEVESRMTRRKENNIQEDCAGGEAMYEGTGDELHFANSLPSSLAANPEVLPTHHLDVDSSDQIERDCKQISTSQAASEMLKEFDPLVMDNFRKPVSPLPLLDLNSGDFPEKLTRSSEINISKPGSADSSIALSYSTDLNNYMDITEGSVDISVPGSDVKSAGESGNNTPSTVRPDSTDSKFLSSAPWKDGKATYEDLNNYLDSLLNNSSGSKKNQTLKDSNENVVTSSASPTSRQTTVSSTNFPQASKQYSSDPPPLTSPQGCLQTRVVTDNNNQAQTVWKGTDSSQNSADFLQSCALSPVVRSDVKKSYEEKVQQYLQNLVINEGTVQRVPSSNSSQNSQTLDGNCEGTFPSKTSMNGVSQLAPETILNGFSSVPPRLVRSNSYTLDSPSPMLVAHMEAELRKNVRNDSKAEVKNSSHVRSLARRVWDVENSKDMPSWCTRQTNTSANSNSKPQSPKKVFHRSNSAQPNSLGSLGRSEAPVDISPKQIKTKVAMKNASDQSKARKSSVVSSQKNSDDKVTETVSQPPEALSDVDSQDKVRTLLLQLQLQHNQEMEQLLIRQRKEKEAIRLALLEEQRESAAKSSAEVTKSLVSSQNPDHREKDLLSQSPPTKDKVLMERRNTSPSLYEKDPGELRSHIVLNKKNSSISLEDVPSSGGSAALIYLGCDEKSVNNQIVPYKLHDNQSRIPNSFKGTSDMISSFPPRDHPHSSQLESMTSSLPPEILSLQFLNTELTFNNENTVSCKAQSSSLSFTKPVSSDVMSVAQNILSSAFASNGSPRTKRRSWCSRQLFPEDLTQNHPDWVTQSYDHQAAARIQAGVRGYLTRRLLKTERVQNCITTIRDTIVCALQLQRECAPNVEPSDLQLHGRLIQQLIAACEDLHSIFMSLSVAKRMSIIAADRERLRVRTPRSGSSTGSRPLSRATQLALQRRMNQTDPSDNHSVSTRASSANRSRRRSWAPVESRARASVMNAANNCEVVMGCLSRSSAPVSLPLQRSASAGSSRKPWR</sequence>
<feature type="region of interest" description="Disordered" evidence="1">
    <location>
        <begin position="488"/>
        <end position="591"/>
    </location>
</feature>
<feature type="compositionally biased region" description="Polar residues" evidence="1">
    <location>
        <begin position="495"/>
        <end position="510"/>
    </location>
</feature>
<protein>
    <submittedName>
        <fullName evidence="2">Uncharacterized protein</fullName>
    </submittedName>
</protein>
<dbReference type="PANTHER" id="PTHR13594:SF1">
    <property type="entry name" value="CENTRIOLAR COILED-COIL PROTEIN OF 110 KDA"/>
    <property type="match status" value="1"/>
</dbReference>
<feature type="region of interest" description="Disordered" evidence="1">
    <location>
        <begin position="635"/>
        <end position="686"/>
    </location>
</feature>
<feature type="compositionally biased region" description="Basic and acidic residues" evidence="1">
    <location>
        <begin position="667"/>
        <end position="686"/>
    </location>
</feature>
<evidence type="ECO:0000313" key="2">
    <source>
        <dbReference type="EMBL" id="KAJ1531831.1"/>
    </source>
</evidence>
<feature type="region of interest" description="Disordered" evidence="1">
    <location>
        <begin position="985"/>
        <end position="1016"/>
    </location>
</feature>
<dbReference type="GO" id="GO:0032053">
    <property type="term" value="P:ciliary basal body organization"/>
    <property type="evidence" value="ECO:0007669"/>
    <property type="project" value="TreeGrafter"/>
</dbReference>
<dbReference type="InterPro" id="IPR033207">
    <property type="entry name" value="CCP110"/>
</dbReference>
<feature type="compositionally biased region" description="Polar residues" evidence="1">
    <location>
        <begin position="518"/>
        <end position="528"/>
    </location>
</feature>
<feature type="compositionally biased region" description="Low complexity" evidence="1">
    <location>
        <begin position="997"/>
        <end position="1006"/>
    </location>
</feature>
<name>A0AAV7XZ52_9NEOP</name>
<dbReference type="Proteomes" id="UP001075354">
    <property type="component" value="Chromosome 1"/>
</dbReference>
<reference evidence="2" key="1">
    <citation type="submission" date="2022-12" db="EMBL/GenBank/DDBJ databases">
        <title>Chromosome-level genome assembly of the bean flower thrips Megalurothrips usitatus.</title>
        <authorList>
            <person name="Ma L."/>
            <person name="Liu Q."/>
            <person name="Li H."/>
            <person name="Cai W."/>
        </authorList>
    </citation>
    <scope>NUCLEOTIDE SEQUENCE</scope>
    <source>
        <strain evidence="2">Cailab_2022a</strain>
    </source>
</reference>
<dbReference type="GO" id="GO:0005814">
    <property type="term" value="C:centriole"/>
    <property type="evidence" value="ECO:0007669"/>
    <property type="project" value="InterPro"/>
</dbReference>
<proteinExistence type="predicted"/>
<dbReference type="PANTHER" id="PTHR13594">
    <property type="entry name" value="CENTRIOLAR COILED-COIL PROTEIN OF 110 KDA"/>
    <property type="match status" value="1"/>
</dbReference>
<dbReference type="GO" id="GO:0007099">
    <property type="term" value="P:centriole replication"/>
    <property type="evidence" value="ECO:0007669"/>
    <property type="project" value="InterPro"/>
</dbReference>
<feature type="region of interest" description="Disordered" evidence="1">
    <location>
        <begin position="262"/>
        <end position="318"/>
    </location>
</feature>
<dbReference type="GO" id="GO:0032465">
    <property type="term" value="P:regulation of cytokinesis"/>
    <property type="evidence" value="ECO:0007669"/>
    <property type="project" value="InterPro"/>
</dbReference>
<feature type="compositionally biased region" description="Polar residues" evidence="1">
    <location>
        <begin position="267"/>
        <end position="307"/>
    </location>
</feature>
<dbReference type="GO" id="GO:1903723">
    <property type="term" value="P:negative regulation of centriole elongation"/>
    <property type="evidence" value="ECO:0007669"/>
    <property type="project" value="TreeGrafter"/>
</dbReference>
<feature type="compositionally biased region" description="Polar residues" evidence="1">
    <location>
        <begin position="985"/>
        <end position="996"/>
    </location>
</feature>
<gene>
    <name evidence="2" type="ORF">ONE63_000483</name>
</gene>
<keyword evidence="3" id="KW-1185">Reference proteome</keyword>
<feature type="region of interest" description="Disordered" evidence="1">
    <location>
        <begin position="203"/>
        <end position="240"/>
    </location>
</feature>
<dbReference type="PROSITE" id="PS50096">
    <property type="entry name" value="IQ"/>
    <property type="match status" value="1"/>
</dbReference>
<evidence type="ECO:0000313" key="3">
    <source>
        <dbReference type="Proteomes" id="UP001075354"/>
    </source>
</evidence>
<accession>A0AAV7XZ52</accession>